<reference evidence="3" key="1">
    <citation type="journal article" date="2020" name="Fungal Divers.">
        <title>Resolving the Mortierellaceae phylogeny through synthesis of multi-gene phylogenetics and phylogenomics.</title>
        <authorList>
            <person name="Vandepol N."/>
            <person name="Liber J."/>
            <person name="Desiro A."/>
            <person name="Na H."/>
            <person name="Kennedy M."/>
            <person name="Barry K."/>
            <person name="Grigoriev I.V."/>
            <person name="Miller A.N."/>
            <person name="O'Donnell K."/>
            <person name="Stajich J.E."/>
            <person name="Bonito G."/>
        </authorList>
    </citation>
    <scope>NUCLEOTIDE SEQUENCE</scope>
    <source>
        <strain evidence="3">KOD1015</strain>
    </source>
</reference>
<dbReference type="InterPro" id="IPR006553">
    <property type="entry name" value="Leu-rich_rpt_Cys-con_subtyp"/>
</dbReference>
<name>A0A9P6KBX3_9FUNG</name>
<dbReference type="PANTHER" id="PTHR13318">
    <property type="entry name" value="PARTNER OF PAIRED, ISOFORM B-RELATED"/>
    <property type="match status" value="1"/>
</dbReference>
<dbReference type="AlphaFoldDB" id="A0A9P6KBX3"/>
<dbReference type="GO" id="GO:0019005">
    <property type="term" value="C:SCF ubiquitin ligase complex"/>
    <property type="evidence" value="ECO:0007669"/>
    <property type="project" value="TreeGrafter"/>
</dbReference>
<evidence type="ECO:0000259" key="2">
    <source>
        <dbReference type="Pfam" id="PF25372"/>
    </source>
</evidence>
<dbReference type="Gene3D" id="3.80.10.10">
    <property type="entry name" value="Ribonuclease Inhibitor"/>
    <property type="match status" value="1"/>
</dbReference>
<keyword evidence="4" id="KW-1185">Reference proteome</keyword>
<dbReference type="InterPro" id="IPR036047">
    <property type="entry name" value="F-box-like_dom_sf"/>
</dbReference>
<sequence length="436" mass="48500">MPSRPLENGGRGLEIAGATPLSTDQHFKDALSVSTNSIQSLAESLSELELPQVRAAILESNDRCNLVNPEGMHRAKDVYDILPPETLDHILTCLDRGALFNCVTLSKQWSRRVIPHLWRSPWMSYYNAWVKLVRTLAITSEKTHHVILQQHPSEPTLSERDDSQSPCLPSTVTGAKTSPYSQFVLLLDFSSLYYIVSDAFLSQLLSFTPNLSEIVVNSPKQFSDDSLLLLGKCCPQLRKLELPGCTRITDKGFFFILDHCSHLVSIGLSNGTRISDRSIQKMAHMFSGQLQSFNVSNAALVTGLDPGLTTLAIWCRNLVSVNMANCQLVRDPLLGHFSDSLLELNIAHCLEVTDKGMVALAEACPRLRVLDMTACSLVTDQGVYTIGQSCQGLRRLVLDDRYGRVTEEVLVQFPSWGKEVLQRRRELGWKSGSSRV</sequence>
<dbReference type="GO" id="GO:0031146">
    <property type="term" value="P:SCF-dependent proteasomal ubiquitin-dependent protein catabolic process"/>
    <property type="evidence" value="ECO:0007669"/>
    <property type="project" value="TreeGrafter"/>
</dbReference>
<evidence type="ECO:0000259" key="1">
    <source>
        <dbReference type="Pfam" id="PF12937"/>
    </source>
</evidence>
<evidence type="ECO:0000313" key="3">
    <source>
        <dbReference type="EMBL" id="KAF9579072.1"/>
    </source>
</evidence>
<dbReference type="InterPro" id="IPR032675">
    <property type="entry name" value="LRR_dom_sf"/>
</dbReference>
<dbReference type="Gene3D" id="1.20.1280.50">
    <property type="match status" value="1"/>
</dbReference>
<dbReference type="InterPro" id="IPR057207">
    <property type="entry name" value="FBXL15_LRR"/>
</dbReference>
<dbReference type="Proteomes" id="UP000780801">
    <property type="component" value="Unassembled WGS sequence"/>
</dbReference>
<dbReference type="SUPFAM" id="SSF81383">
    <property type="entry name" value="F-box domain"/>
    <property type="match status" value="1"/>
</dbReference>
<comment type="caution">
    <text evidence="3">The sequence shown here is derived from an EMBL/GenBank/DDBJ whole genome shotgun (WGS) entry which is preliminary data.</text>
</comment>
<dbReference type="InterPro" id="IPR001810">
    <property type="entry name" value="F-box_dom"/>
</dbReference>
<evidence type="ECO:0000313" key="4">
    <source>
        <dbReference type="Proteomes" id="UP000780801"/>
    </source>
</evidence>
<protein>
    <submittedName>
        <fullName evidence="3">Transcription factor COE1</fullName>
    </submittedName>
</protein>
<dbReference type="EMBL" id="JAABOA010003077">
    <property type="protein sequence ID" value="KAF9579072.1"/>
    <property type="molecule type" value="Genomic_DNA"/>
</dbReference>
<feature type="domain" description="F-box/LRR-repeat protein 15-like leucin rich repeat" evidence="2">
    <location>
        <begin position="220"/>
        <end position="384"/>
    </location>
</feature>
<organism evidence="3 4">
    <name type="scientific">Lunasporangiospora selenospora</name>
    <dbReference type="NCBI Taxonomy" id="979761"/>
    <lineage>
        <taxon>Eukaryota</taxon>
        <taxon>Fungi</taxon>
        <taxon>Fungi incertae sedis</taxon>
        <taxon>Mucoromycota</taxon>
        <taxon>Mortierellomycotina</taxon>
        <taxon>Mortierellomycetes</taxon>
        <taxon>Mortierellales</taxon>
        <taxon>Mortierellaceae</taxon>
        <taxon>Lunasporangiospora</taxon>
    </lineage>
</organism>
<dbReference type="Pfam" id="PF12937">
    <property type="entry name" value="F-box-like"/>
    <property type="match status" value="1"/>
</dbReference>
<feature type="domain" description="F-box" evidence="1">
    <location>
        <begin position="81"/>
        <end position="121"/>
    </location>
</feature>
<dbReference type="SMART" id="SM00367">
    <property type="entry name" value="LRR_CC"/>
    <property type="match status" value="6"/>
</dbReference>
<dbReference type="SUPFAM" id="SSF52047">
    <property type="entry name" value="RNI-like"/>
    <property type="match status" value="1"/>
</dbReference>
<proteinExistence type="predicted"/>
<dbReference type="OrthoDB" id="421226at2759"/>
<accession>A0A9P6KBX3</accession>
<dbReference type="Pfam" id="PF25372">
    <property type="entry name" value="DUF7885"/>
    <property type="match status" value="1"/>
</dbReference>
<gene>
    <name evidence="3" type="primary">EBF1</name>
    <name evidence="3" type="ORF">BGW38_004831</name>
</gene>